<sequence length="159" mass="17873">MQNVAYYISNLPDTIDLQIPCFLVDICGPLLSVFGIVNIADEDAICEPLVMSFRLLFSTTSGLMVLLARACASLKAALRELTDEWHQLAAESRDDAGTNLDRLRFPHKDCSEINGNAVTLRYVVVLQQCVFVAKYNGGNEVTAKFAKRYRKEVHEYFFT</sequence>
<keyword evidence="2" id="KW-1185">Reference proteome</keyword>
<proteinExistence type="predicted"/>
<dbReference type="STRING" id="431595.K3WGF6"/>
<name>K3WGF6_GLOUD</name>
<reference evidence="2" key="2">
    <citation type="submission" date="2010-04" db="EMBL/GenBank/DDBJ databases">
        <authorList>
            <person name="Buell R."/>
            <person name="Hamilton J."/>
            <person name="Hostetler J."/>
        </authorList>
    </citation>
    <scope>NUCLEOTIDE SEQUENCE [LARGE SCALE GENOMIC DNA]</scope>
    <source>
        <strain evidence="2">DAOM:BR144</strain>
    </source>
</reference>
<dbReference type="Proteomes" id="UP000019132">
    <property type="component" value="Unassembled WGS sequence"/>
</dbReference>
<evidence type="ECO:0000313" key="1">
    <source>
        <dbReference type="EnsemblProtists" id="PYU1_T004047"/>
    </source>
</evidence>
<dbReference type="HOGENOM" id="CLU_1664234_0_0_1"/>
<dbReference type="OMA" id="QYCANEG"/>
<accession>K3WGF6</accession>
<dbReference type="VEuPathDB" id="FungiDB:PYU1_G004037"/>
<dbReference type="EnsemblProtists" id="PYU1_T004047">
    <property type="protein sequence ID" value="PYU1_T004047"/>
    <property type="gene ID" value="PYU1_G004037"/>
</dbReference>
<reference evidence="2" key="1">
    <citation type="journal article" date="2010" name="Genome Biol.">
        <title>Genome sequence of the necrotrophic plant pathogen Pythium ultimum reveals original pathogenicity mechanisms and effector repertoire.</title>
        <authorList>
            <person name="Levesque C.A."/>
            <person name="Brouwer H."/>
            <person name="Cano L."/>
            <person name="Hamilton J.P."/>
            <person name="Holt C."/>
            <person name="Huitema E."/>
            <person name="Raffaele S."/>
            <person name="Robideau G.P."/>
            <person name="Thines M."/>
            <person name="Win J."/>
            <person name="Zerillo M.M."/>
            <person name="Beakes G.W."/>
            <person name="Boore J.L."/>
            <person name="Busam D."/>
            <person name="Dumas B."/>
            <person name="Ferriera S."/>
            <person name="Fuerstenberg S.I."/>
            <person name="Gachon C.M."/>
            <person name="Gaulin E."/>
            <person name="Govers F."/>
            <person name="Grenville-Briggs L."/>
            <person name="Horner N."/>
            <person name="Hostetler J."/>
            <person name="Jiang R.H."/>
            <person name="Johnson J."/>
            <person name="Krajaejun T."/>
            <person name="Lin H."/>
            <person name="Meijer H.J."/>
            <person name="Moore B."/>
            <person name="Morris P."/>
            <person name="Phuntmart V."/>
            <person name="Puiu D."/>
            <person name="Shetty J."/>
            <person name="Stajich J.E."/>
            <person name="Tripathy S."/>
            <person name="Wawra S."/>
            <person name="van West P."/>
            <person name="Whitty B.R."/>
            <person name="Coutinho P.M."/>
            <person name="Henrissat B."/>
            <person name="Martin F."/>
            <person name="Thomas P.D."/>
            <person name="Tyler B.M."/>
            <person name="De Vries R.P."/>
            <person name="Kamoun S."/>
            <person name="Yandell M."/>
            <person name="Tisserat N."/>
            <person name="Buell C.R."/>
        </authorList>
    </citation>
    <scope>NUCLEOTIDE SEQUENCE</scope>
    <source>
        <strain evidence="2">DAOM:BR144</strain>
    </source>
</reference>
<organism evidence="1 2">
    <name type="scientific">Globisporangium ultimum (strain ATCC 200006 / CBS 805.95 / DAOM BR144)</name>
    <name type="common">Pythium ultimum</name>
    <dbReference type="NCBI Taxonomy" id="431595"/>
    <lineage>
        <taxon>Eukaryota</taxon>
        <taxon>Sar</taxon>
        <taxon>Stramenopiles</taxon>
        <taxon>Oomycota</taxon>
        <taxon>Peronosporomycetes</taxon>
        <taxon>Pythiales</taxon>
        <taxon>Pythiaceae</taxon>
        <taxon>Globisporangium</taxon>
    </lineage>
</organism>
<evidence type="ECO:0000313" key="2">
    <source>
        <dbReference type="Proteomes" id="UP000019132"/>
    </source>
</evidence>
<dbReference type="eggNOG" id="ENOG502RV5X">
    <property type="taxonomic scope" value="Eukaryota"/>
</dbReference>
<dbReference type="AlphaFoldDB" id="K3WGF6"/>
<dbReference type="EMBL" id="GL376567">
    <property type="status" value="NOT_ANNOTATED_CDS"/>
    <property type="molecule type" value="Genomic_DNA"/>
</dbReference>
<reference evidence="1" key="3">
    <citation type="submission" date="2015-02" db="UniProtKB">
        <authorList>
            <consortium name="EnsemblProtists"/>
        </authorList>
    </citation>
    <scope>IDENTIFICATION</scope>
    <source>
        <strain evidence="1">DAOM BR144</strain>
    </source>
</reference>
<protein>
    <submittedName>
        <fullName evidence="1">Uncharacterized protein</fullName>
    </submittedName>
</protein>
<dbReference type="InParanoid" id="K3WGF6"/>